<proteinExistence type="predicted"/>
<evidence type="ECO:0000313" key="2">
    <source>
        <dbReference type="Proteomes" id="UP001472677"/>
    </source>
</evidence>
<organism evidence="1 2">
    <name type="scientific">Hibiscus sabdariffa</name>
    <name type="common">roselle</name>
    <dbReference type="NCBI Taxonomy" id="183260"/>
    <lineage>
        <taxon>Eukaryota</taxon>
        <taxon>Viridiplantae</taxon>
        <taxon>Streptophyta</taxon>
        <taxon>Embryophyta</taxon>
        <taxon>Tracheophyta</taxon>
        <taxon>Spermatophyta</taxon>
        <taxon>Magnoliopsida</taxon>
        <taxon>eudicotyledons</taxon>
        <taxon>Gunneridae</taxon>
        <taxon>Pentapetalae</taxon>
        <taxon>rosids</taxon>
        <taxon>malvids</taxon>
        <taxon>Malvales</taxon>
        <taxon>Malvaceae</taxon>
        <taxon>Malvoideae</taxon>
        <taxon>Hibiscus</taxon>
    </lineage>
</organism>
<comment type="caution">
    <text evidence="1">The sequence shown here is derived from an EMBL/GenBank/DDBJ whole genome shotgun (WGS) entry which is preliminary data.</text>
</comment>
<reference evidence="1 2" key="1">
    <citation type="journal article" date="2024" name="G3 (Bethesda)">
        <title>Genome assembly of Hibiscus sabdariffa L. provides insights into metabolisms of medicinal natural products.</title>
        <authorList>
            <person name="Kim T."/>
        </authorList>
    </citation>
    <scope>NUCLEOTIDE SEQUENCE [LARGE SCALE GENOMIC DNA]</scope>
    <source>
        <strain evidence="1">TK-2024</strain>
        <tissue evidence="1">Old leaves</tissue>
    </source>
</reference>
<evidence type="ECO:0000313" key="1">
    <source>
        <dbReference type="EMBL" id="KAK8505926.1"/>
    </source>
</evidence>
<keyword evidence="2" id="KW-1185">Reference proteome</keyword>
<protein>
    <submittedName>
        <fullName evidence="1">Uncharacterized protein</fullName>
    </submittedName>
</protein>
<name>A0ABR2BFG7_9ROSI</name>
<gene>
    <name evidence="1" type="ORF">V6N12_000079</name>
</gene>
<dbReference type="Proteomes" id="UP001472677">
    <property type="component" value="Unassembled WGS sequence"/>
</dbReference>
<accession>A0ABR2BFG7</accession>
<sequence length="127" mass="14139">MTRNDFGVWEILLPNNQKGSLRITHVSRVKIRKDTPSPLGSKTRFQLGLSSLYRLLAKFHIREYTMIHQKRVPSKNLIPLAPGIPTSAPACSTTYAITAQSLTGELKWIAAGRIATDESQTIHLTSI</sequence>
<dbReference type="EMBL" id="JBBPBM010000121">
    <property type="protein sequence ID" value="KAK8505926.1"/>
    <property type="molecule type" value="Genomic_DNA"/>
</dbReference>